<dbReference type="PANTHER" id="PTHR43260">
    <property type="entry name" value="3-KETOSTEROID-DELTA-1-DEHYDROGENASE"/>
    <property type="match status" value="1"/>
</dbReference>
<dbReference type="Gene3D" id="3.90.700.10">
    <property type="entry name" value="Succinate dehydrogenase/fumarate reductase flavoprotein, catalytic domain"/>
    <property type="match status" value="1"/>
</dbReference>
<dbReference type="STRING" id="630515.SAMN04489812_3864"/>
<dbReference type="PANTHER" id="PTHR43260:SF1">
    <property type="entry name" value="KSDD-LIKE STEROID DEHYDROGENASE RV0785"/>
    <property type="match status" value="1"/>
</dbReference>
<reference evidence="4 5" key="1">
    <citation type="submission" date="2016-10" db="EMBL/GenBank/DDBJ databases">
        <authorList>
            <person name="de Groot N.N."/>
        </authorList>
    </citation>
    <scope>NUCLEOTIDE SEQUENCE [LARGE SCALE GENOMIC DNA]</scope>
    <source>
        <strain evidence="4 5">DSM 21800</strain>
    </source>
</reference>
<dbReference type="InterPro" id="IPR003953">
    <property type="entry name" value="FAD-dep_OxRdtase_2_FAD-bd"/>
</dbReference>
<name>A0A1H1WYM6_9ACTN</name>
<evidence type="ECO:0000259" key="3">
    <source>
        <dbReference type="Pfam" id="PF00890"/>
    </source>
</evidence>
<dbReference type="Proteomes" id="UP000199103">
    <property type="component" value="Chromosome I"/>
</dbReference>
<dbReference type="NCBIfam" id="NF009472">
    <property type="entry name" value="PRK12834.1"/>
    <property type="match status" value="1"/>
</dbReference>
<proteinExistence type="predicted"/>
<feature type="domain" description="FAD-dependent oxidoreductase 2 FAD-binding" evidence="3">
    <location>
        <begin position="4"/>
        <end position="539"/>
    </location>
</feature>
<gene>
    <name evidence="4" type="ORF">SAMN04489812_3864</name>
</gene>
<keyword evidence="1" id="KW-0285">Flavoprotein</keyword>
<evidence type="ECO:0000313" key="5">
    <source>
        <dbReference type="Proteomes" id="UP000199103"/>
    </source>
</evidence>
<keyword evidence="2" id="KW-0560">Oxidoreductase</keyword>
<sequence length="559" mass="59671">MDADVVVVGAGLAGLVASSELAAAGRRVILLDGEPAQSLGGQAHWSFGGLFMVDTPEQRRMRIHDSAELALADWLGSAGFDAPTDYWPQRWAEAYVHFSAGELRPWLHGLGVRWFPVVQWAERGGSQTPGHGNTVPRFHVTWGTGPGLVQPFADRCRSDDRVRILNRHKVSRLSSGPDGVRVEGQVLTPSEAPRGVRSTTDPTGDFSFSAAAVIVAAGGIGGNVDLVRDNWPGDWGRPPEKMIIGVPDFVDGSMLGVTERAGGRLINRTRMWHYPEGIVNHSPLWTEHGIRILAGPSALWLDARGQRLPAPYFPGFDSLGALRQITERGDSYSWFVLDHETIGKEFALSGSEQNADLTGKDLRQLSTRVKPGPTPEVQAFLDRGVDFVRADTVAELASAMNRLAAEDGNPDAISPDGLRELLEARDLQVRSGLGKDPQVVATVAARRYLGDRLIRVATPHPYLDPRRPGEGIAGAGGPLIAVRLHVLTRKTLGGLETDLEGRVLTTAGTPLPGVYAAGEIAGFGGGGMHGYRSLEGTFLGGCLYSGRVAGRAAAAATAG</sequence>
<dbReference type="EMBL" id="LT629772">
    <property type="protein sequence ID" value="SDT02223.1"/>
    <property type="molecule type" value="Genomic_DNA"/>
</dbReference>
<organism evidence="4 5">
    <name type="scientific">Microlunatus soli</name>
    <dbReference type="NCBI Taxonomy" id="630515"/>
    <lineage>
        <taxon>Bacteria</taxon>
        <taxon>Bacillati</taxon>
        <taxon>Actinomycetota</taxon>
        <taxon>Actinomycetes</taxon>
        <taxon>Propionibacteriales</taxon>
        <taxon>Propionibacteriaceae</taxon>
        <taxon>Microlunatus</taxon>
    </lineage>
</organism>
<dbReference type="PIRSF" id="PIRSF036654">
    <property type="entry name" value="UCP036654"/>
    <property type="match status" value="1"/>
</dbReference>
<evidence type="ECO:0000256" key="1">
    <source>
        <dbReference type="ARBA" id="ARBA00022630"/>
    </source>
</evidence>
<evidence type="ECO:0000256" key="2">
    <source>
        <dbReference type="ARBA" id="ARBA00023002"/>
    </source>
</evidence>
<dbReference type="InterPro" id="IPR027477">
    <property type="entry name" value="Succ_DH/fumarate_Rdtase_cat_sf"/>
</dbReference>
<dbReference type="RefSeq" id="WP_197679782.1">
    <property type="nucleotide sequence ID" value="NZ_LT629772.1"/>
</dbReference>
<dbReference type="SUPFAM" id="SSF51905">
    <property type="entry name" value="FAD/NAD(P)-binding domain"/>
    <property type="match status" value="1"/>
</dbReference>
<dbReference type="InterPro" id="IPR014614">
    <property type="entry name" value="KsdD_DH"/>
</dbReference>
<evidence type="ECO:0000313" key="4">
    <source>
        <dbReference type="EMBL" id="SDT02223.1"/>
    </source>
</evidence>
<dbReference type="InterPro" id="IPR036188">
    <property type="entry name" value="FAD/NAD-bd_sf"/>
</dbReference>
<accession>A0A1H1WYM6</accession>
<keyword evidence="5" id="KW-1185">Reference proteome</keyword>
<protein>
    <recommendedName>
        <fullName evidence="3">FAD-dependent oxidoreductase 2 FAD-binding domain-containing protein</fullName>
    </recommendedName>
</protein>
<dbReference type="AlphaFoldDB" id="A0A1H1WYM6"/>
<dbReference type="Pfam" id="PF00890">
    <property type="entry name" value="FAD_binding_2"/>
    <property type="match status" value="1"/>
</dbReference>
<dbReference type="GO" id="GO:0033765">
    <property type="term" value="F:steroid dehydrogenase activity, acting on the CH-CH group of donors"/>
    <property type="evidence" value="ECO:0007669"/>
    <property type="project" value="UniProtKB-ARBA"/>
</dbReference>
<dbReference type="Gene3D" id="3.50.50.60">
    <property type="entry name" value="FAD/NAD(P)-binding domain"/>
    <property type="match status" value="1"/>
</dbReference>